<dbReference type="GO" id="GO:0046654">
    <property type="term" value="P:tetrahydrofolate biosynthetic process"/>
    <property type="evidence" value="ECO:0007669"/>
    <property type="project" value="InterPro"/>
</dbReference>
<dbReference type="PROSITE" id="PS00075">
    <property type="entry name" value="DHFR_1"/>
    <property type="match status" value="1"/>
</dbReference>
<accession>A0AAV5WF13</accession>
<dbReference type="GO" id="GO:0046655">
    <property type="term" value="P:folic acid metabolic process"/>
    <property type="evidence" value="ECO:0007669"/>
    <property type="project" value="TreeGrafter"/>
</dbReference>
<feature type="non-terminal residue" evidence="9">
    <location>
        <position position="185"/>
    </location>
</feature>
<keyword evidence="3" id="KW-0554">One-carbon metabolism</keyword>
<dbReference type="Gene3D" id="3.40.430.10">
    <property type="entry name" value="Dihydrofolate Reductase, subunit A"/>
    <property type="match status" value="1"/>
</dbReference>
<keyword evidence="4" id="KW-0521">NADP</keyword>
<proteinExistence type="inferred from homology"/>
<dbReference type="Pfam" id="PF00186">
    <property type="entry name" value="DHFR_1"/>
    <property type="match status" value="1"/>
</dbReference>
<dbReference type="GO" id="GO:0004146">
    <property type="term" value="F:dihydrofolate reductase activity"/>
    <property type="evidence" value="ECO:0007669"/>
    <property type="project" value="UniProtKB-EC"/>
</dbReference>
<evidence type="ECO:0000256" key="4">
    <source>
        <dbReference type="ARBA" id="ARBA00022857"/>
    </source>
</evidence>
<dbReference type="InterPro" id="IPR012259">
    <property type="entry name" value="DHFR"/>
</dbReference>
<feature type="domain" description="DHFR" evidence="8">
    <location>
        <begin position="6"/>
        <end position="185"/>
    </location>
</feature>
<dbReference type="EC" id="1.5.1.3" evidence="2"/>
<evidence type="ECO:0000259" key="8">
    <source>
        <dbReference type="PROSITE" id="PS51330"/>
    </source>
</evidence>
<dbReference type="SUPFAM" id="SSF53597">
    <property type="entry name" value="Dihydrofolate reductase-like"/>
    <property type="match status" value="1"/>
</dbReference>
<sequence>MTRRIMMDVIVAADEAGGIGKAGSIPWILRKDMAHFVEKTTGVNDPTKARLYRNAVVMGRKCWESIPPKFRPLKGRLNIVVSRVMPESSTDDVLVRNDLDKMVDELSVMVEKGEIEKVWNIGGGEIYSWALQNDMVHTIELTKIRSDFDADVKLPEIKWENFKEVAASEEQEEKELKFTFHTFEK</sequence>
<evidence type="ECO:0000256" key="6">
    <source>
        <dbReference type="ARBA" id="ARBA00048873"/>
    </source>
</evidence>
<dbReference type="AlphaFoldDB" id="A0AAV5WF13"/>
<comment type="caution">
    <text evidence="9">The sequence shown here is derived from an EMBL/GenBank/DDBJ whole genome shotgun (WGS) entry which is preliminary data.</text>
</comment>
<evidence type="ECO:0000256" key="5">
    <source>
        <dbReference type="ARBA" id="ARBA00023002"/>
    </source>
</evidence>
<evidence type="ECO:0000256" key="2">
    <source>
        <dbReference type="ARBA" id="ARBA00012856"/>
    </source>
</evidence>
<dbReference type="InterPro" id="IPR024072">
    <property type="entry name" value="DHFR-like_dom_sf"/>
</dbReference>
<evidence type="ECO:0000256" key="7">
    <source>
        <dbReference type="RuleBase" id="RU004474"/>
    </source>
</evidence>
<comment type="pathway">
    <text evidence="1">Cofactor biosynthesis; tetrahydrofolate biosynthesis; 5,6,7,8-tetrahydrofolate from 7,8-dihydrofolate: step 1/1.</text>
</comment>
<dbReference type="PROSITE" id="PS51330">
    <property type="entry name" value="DHFR_2"/>
    <property type="match status" value="1"/>
</dbReference>
<comment type="catalytic activity">
    <reaction evidence="6">
        <text>(6S)-5,6,7,8-tetrahydrofolate + NADP(+) = 7,8-dihydrofolate + NADPH + H(+)</text>
        <dbReference type="Rhea" id="RHEA:15009"/>
        <dbReference type="ChEBI" id="CHEBI:15378"/>
        <dbReference type="ChEBI" id="CHEBI:57451"/>
        <dbReference type="ChEBI" id="CHEBI:57453"/>
        <dbReference type="ChEBI" id="CHEBI:57783"/>
        <dbReference type="ChEBI" id="CHEBI:58349"/>
        <dbReference type="EC" id="1.5.1.3"/>
    </reaction>
</comment>
<dbReference type="EMBL" id="BTSY01000005">
    <property type="protein sequence ID" value="GMT28948.1"/>
    <property type="molecule type" value="Genomic_DNA"/>
</dbReference>
<protein>
    <recommendedName>
        <fullName evidence="2">dihydrofolate reductase</fullName>
        <ecNumber evidence="2">1.5.1.3</ecNumber>
    </recommendedName>
</protein>
<dbReference type="InterPro" id="IPR017925">
    <property type="entry name" value="DHFR_CS"/>
</dbReference>
<dbReference type="GO" id="GO:0046452">
    <property type="term" value="P:dihydrofolate metabolic process"/>
    <property type="evidence" value="ECO:0007669"/>
    <property type="project" value="TreeGrafter"/>
</dbReference>
<gene>
    <name evidence="9" type="ORF">PFISCL1PPCAC_20245</name>
</gene>
<keyword evidence="5" id="KW-0560">Oxidoreductase</keyword>
<evidence type="ECO:0000313" key="10">
    <source>
        <dbReference type="Proteomes" id="UP001432322"/>
    </source>
</evidence>
<dbReference type="GO" id="GO:0050661">
    <property type="term" value="F:NADP binding"/>
    <property type="evidence" value="ECO:0007669"/>
    <property type="project" value="InterPro"/>
</dbReference>
<dbReference type="PRINTS" id="PR00070">
    <property type="entry name" value="DHFR"/>
</dbReference>
<evidence type="ECO:0000256" key="1">
    <source>
        <dbReference type="ARBA" id="ARBA00004903"/>
    </source>
</evidence>
<dbReference type="InterPro" id="IPR001796">
    <property type="entry name" value="DHFR_dom"/>
</dbReference>
<dbReference type="PANTHER" id="PTHR48069:SF3">
    <property type="entry name" value="DIHYDROFOLATE REDUCTASE"/>
    <property type="match status" value="1"/>
</dbReference>
<evidence type="ECO:0000313" key="9">
    <source>
        <dbReference type="EMBL" id="GMT28948.1"/>
    </source>
</evidence>
<dbReference type="PANTHER" id="PTHR48069">
    <property type="entry name" value="DIHYDROFOLATE REDUCTASE"/>
    <property type="match status" value="1"/>
</dbReference>
<dbReference type="GO" id="GO:0006730">
    <property type="term" value="P:one-carbon metabolic process"/>
    <property type="evidence" value="ECO:0007669"/>
    <property type="project" value="UniProtKB-KW"/>
</dbReference>
<organism evidence="9 10">
    <name type="scientific">Pristionchus fissidentatus</name>
    <dbReference type="NCBI Taxonomy" id="1538716"/>
    <lineage>
        <taxon>Eukaryota</taxon>
        <taxon>Metazoa</taxon>
        <taxon>Ecdysozoa</taxon>
        <taxon>Nematoda</taxon>
        <taxon>Chromadorea</taxon>
        <taxon>Rhabditida</taxon>
        <taxon>Rhabditina</taxon>
        <taxon>Diplogasteromorpha</taxon>
        <taxon>Diplogasteroidea</taxon>
        <taxon>Neodiplogasteridae</taxon>
        <taxon>Pristionchus</taxon>
    </lineage>
</organism>
<dbReference type="CDD" id="cd00209">
    <property type="entry name" value="DHFR"/>
    <property type="match status" value="1"/>
</dbReference>
<dbReference type="GO" id="GO:0005739">
    <property type="term" value="C:mitochondrion"/>
    <property type="evidence" value="ECO:0007669"/>
    <property type="project" value="TreeGrafter"/>
</dbReference>
<dbReference type="Proteomes" id="UP001432322">
    <property type="component" value="Unassembled WGS sequence"/>
</dbReference>
<keyword evidence="10" id="KW-1185">Reference proteome</keyword>
<name>A0AAV5WF13_9BILA</name>
<evidence type="ECO:0000256" key="3">
    <source>
        <dbReference type="ARBA" id="ARBA00022563"/>
    </source>
</evidence>
<reference evidence="9" key="1">
    <citation type="submission" date="2023-10" db="EMBL/GenBank/DDBJ databases">
        <title>Genome assembly of Pristionchus species.</title>
        <authorList>
            <person name="Yoshida K."/>
            <person name="Sommer R.J."/>
        </authorList>
    </citation>
    <scope>NUCLEOTIDE SEQUENCE</scope>
    <source>
        <strain evidence="9">RS5133</strain>
    </source>
</reference>
<comment type="similarity">
    <text evidence="7">Belongs to the dihydrofolate reductase family.</text>
</comment>